<reference evidence="3" key="1">
    <citation type="submission" date="2016-06" db="UniProtKB">
        <authorList>
            <consortium name="WormBaseParasite"/>
        </authorList>
    </citation>
    <scope>IDENTIFICATION</scope>
</reference>
<dbReference type="AlphaFoldDB" id="A0A183F0Q0"/>
<protein>
    <submittedName>
        <fullName evidence="1 3">Uncharacterized protein</fullName>
    </submittedName>
</protein>
<evidence type="ECO:0000313" key="1">
    <source>
        <dbReference type="EMBL" id="VDN49483.1"/>
    </source>
</evidence>
<dbReference type="WBParaSite" id="GPUH_0002682101-mRNA-1">
    <property type="protein sequence ID" value="GPUH_0002682101-mRNA-1"/>
    <property type="gene ID" value="GPUH_0002682101"/>
</dbReference>
<accession>A0A183F0Q0</accession>
<keyword evidence="2" id="KW-1185">Reference proteome</keyword>
<proteinExistence type="predicted"/>
<evidence type="ECO:0000313" key="3">
    <source>
        <dbReference type="WBParaSite" id="GPUH_0002682101-mRNA-1"/>
    </source>
</evidence>
<name>A0A183F0Q0_9BILA</name>
<sequence length="100" mass="11556">MLQLQAACEHERKRQRVKSEQRAVEDVIEFQKKQEENLMWRKVEESPAAVTASSSLDDAACETFSCLNGTQKRIAKAEYNFERRPATDLCREWTATDCNT</sequence>
<gene>
    <name evidence="1" type="ORF">GPUH_LOCUS26792</name>
</gene>
<evidence type="ECO:0000313" key="2">
    <source>
        <dbReference type="Proteomes" id="UP000271098"/>
    </source>
</evidence>
<dbReference type="Proteomes" id="UP000271098">
    <property type="component" value="Unassembled WGS sequence"/>
</dbReference>
<organism evidence="3">
    <name type="scientific">Gongylonema pulchrum</name>
    <dbReference type="NCBI Taxonomy" id="637853"/>
    <lineage>
        <taxon>Eukaryota</taxon>
        <taxon>Metazoa</taxon>
        <taxon>Ecdysozoa</taxon>
        <taxon>Nematoda</taxon>
        <taxon>Chromadorea</taxon>
        <taxon>Rhabditida</taxon>
        <taxon>Spirurina</taxon>
        <taxon>Spiruromorpha</taxon>
        <taxon>Spiruroidea</taxon>
        <taxon>Gongylonematidae</taxon>
        <taxon>Gongylonema</taxon>
    </lineage>
</organism>
<dbReference type="EMBL" id="UYRT01114168">
    <property type="protein sequence ID" value="VDN49483.1"/>
    <property type="molecule type" value="Genomic_DNA"/>
</dbReference>
<reference evidence="1 2" key="2">
    <citation type="submission" date="2018-11" db="EMBL/GenBank/DDBJ databases">
        <authorList>
            <consortium name="Pathogen Informatics"/>
        </authorList>
    </citation>
    <scope>NUCLEOTIDE SEQUENCE [LARGE SCALE GENOMIC DNA]</scope>
</reference>